<dbReference type="Proteomes" id="UP000031443">
    <property type="component" value="Unassembled WGS sequence"/>
</dbReference>
<reference evidence="3" key="1">
    <citation type="journal article" date="2013" name="Nat. Genet.">
        <title>The draft genomes of soft-shell turtle and green sea turtle yield insights into the development and evolution of the turtle-specific body plan.</title>
        <authorList>
            <person name="Wang Z."/>
            <person name="Pascual-Anaya J."/>
            <person name="Zadissa A."/>
            <person name="Li W."/>
            <person name="Niimura Y."/>
            <person name="Huang Z."/>
            <person name="Li C."/>
            <person name="White S."/>
            <person name="Xiong Z."/>
            <person name="Fang D."/>
            <person name="Wang B."/>
            <person name="Ming Y."/>
            <person name="Chen Y."/>
            <person name="Zheng Y."/>
            <person name="Kuraku S."/>
            <person name="Pignatelli M."/>
            <person name="Herrero J."/>
            <person name="Beal K."/>
            <person name="Nozawa M."/>
            <person name="Li Q."/>
            <person name="Wang J."/>
            <person name="Zhang H."/>
            <person name="Yu L."/>
            <person name="Shigenobu S."/>
            <person name="Wang J."/>
            <person name="Liu J."/>
            <person name="Flicek P."/>
            <person name="Searle S."/>
            <person name="Wang J."/>
            <person name="Kuratani S."/>
            <person name="Yin Y."/>
            <person name="Aken B."/>
            <person name="Zhang G."/>
            <person name="Irie N."/>
        </authorList>
    </citation>
    <scope>NUCLEOTIDE SEQUENCE [LARGE SCALE GENOMIC DNA]</scope>
</reference>
<feature type="domain" description="Myb/SANT-like DNA-binding" evidence="1">
    <location>
        <begin position="11"/>
        <end position="79"/>
    </location>
</feature>
<protein>
    <recommendedName>
        <fullName evidence="1">Myb/SANT-like DNA-binding domain-containing protein</fullName>
    </recommendedName>
</protein>
<evidence type="ECO:0000313" key="3">
    <source>
        <dbReference type="Proteomes" id="UP000031443"/>
    </source>
</evidence>
<dbReference type="PANTHER" id="PTHR47595">
    <property type="entry name" value="HEAT SHOCK 70 KDA PROTEIN 14"/>
    <property type="match status" value="1"/>
</dbReference>
<dbReference type="PANTHER" id="PTHR47595:SF1">
    <property type="entry name" value="MYB_SANT-LIKE DNA-BINDING DOMAIN-CONTAINING PROTEIN"/>
    <property type="match status" value="1"/>
</dbReference>
<keyword evidence="3" id="KW-1185">Reference proteome</keyword>
<dbReference type="Pfam" id="PF13837">
    <property type="entry name" value="Myb_DNA-bind_4"/>
    <property type="match status" value="1"/>
</dbReference>
<dbReference type="InterPro" id="IPR044822">
    <property type="entry name" value="Myb_DNA-bind_4"/>
</dbReference>
<name>M7AXM5_CHEMY</name>
<evidence type="ECO:0000259" key="1">
    <source>
        <dbReference type="Pfam" id="PF13837"/>
    </source>
</evidence>
<dbReference type="EMBL" id="KB555460">
    <property type="protein sequence ID" value="EMP29514.1"/>
    <property type="molecule type" value="Genomic_DNA"/>
</dbReference>
<accession>M7AXM5</accession>
<evidence type="ECO:0000313" key="2">
    <source>
        <dbReference type="EMBL" id="EMP29514.1"/>
    </source>
</evidence>
<sequence>MPTPHTRRPPAWSNAELLALISIWGEEAIQSELRSSHRNYDTYGQVSQCMTERVHDRDTLQCRVKVKELWNTYHKSSTADSQYPLHSTPIPLQFNPVEVQYPLHCPPKEKNPVGAATNIIMSPKDSPLSCSVSDLKRVIWESKNHQASA</sequence>
<dbReference type="Gene3D" id="1.10.10.60">
    <property type="entry name" value="Homeodomain-like"/>
    <property type="match status" value="1"/>
</dbReference>
<gene>
    <name evidence="2" type="ORF">UY3_13374</name>
</gene>
<organism evidence="2 3">
    <name type="scientific">Chelonia mydas</name>
    <name type="common">Green sea-turtle</name>
    <name type="synonym">Chelonia agassizi</name>
    <dbReference type="NCBI Taxonomy" id="8469"/>
    <lineage>
        <taxon>Eukaryota</taxon>
        <taxon>Metazoa</taxon>
        <taxon>Chordata</taxon>
        <taxon>Craniata</taxon>
        <taxon>Vertebrata</taxon>
        <taxon>Euteleostomi</taxon>
        <taxon>Archelosauria</taxon>
        <taxon>Testudinata</taxon>
        <taxon>Testudines</taxon>
        <taxon>Cryptodira</taxon>
        <taxon>Durocryptodira</taxon>
        <taxon>Americhelydia</taxon>
        <taxon>Chelonioidea</taxon>
        <taxon>Cheloniidae</taxon>
        <taxon>Chelonia</taxon>
    </lineage>
</organism>
<proteinExistence type="predicted"/>
<dbReference type="AlphaFoldDB" id="M7AXM5"/>